<comment type="caution">
    <text evidence="7">The sequence shown here is derived from an EMBL/GenBank/DDBJ whole genome shotgun (WGS) entry which is preliminary data.</text>
</comment>
<evidence type="ECO:0000256" key="3">
    <source>
        <dbReference type="ARBA" id="ARBA00022827"/>
    </source>
</evidence>
<feature type="transmembrane region" description="Helical" evidence="4">
    <location>
        <begin position="144"/>
        <end position="162"/>
    </location>
</feature>
<keyword evidence="4" id="KW-1133">Transmembrane helix</keyword>
<evidence type="ECO:0000259" key="6">
    <source>
        <dbReference type="Pfam" id="PF18267"/>
    </source>
</evidence>
<dbReference type="Gene3D" id="3.30.390.30">
    <property type="match status" value="1"/>
</dbReference>
<evidence type="ECO:0000259" key="5">
    <source>
        <dbReference type="Pfam" id="PF07992"/>
    </source>
</evidence>
<reference evidence="7" key="1">
    <citation type="submission" date="2020-12" db="EMBL/GenBank/DDBJ databases">
        <title>Clostridium thailandense sp. nov., a novel acetogenic bacterium isolated from peat land soil in Thailand.</title>
        <authorList>
            <person name="Chaikitkaew S."/>
            <person name="Birkeland N.K."/>
        </authorList>
    </citation>
    <scope>NUCLEOTIDE SEQUENCE</scope>
    <source>
        <strain evidence="7">DSM 17425</strain>
    </source>
</reference>
<dbReference type="EMBL" id="JAEEGB010000018">
    <property type="protein sequence ID" value="MBI6874156.1"/>
    <property type="molecule type" value="Genomic_DNA"/>
</dbReference>
<dbReference type="InterPro" id="IPR050260">
    <property type="entry name" value="FAD-bd_OxRdtase"/>
</dbReference>
<organism evidence="7 8">
    <name type="scientific">Clostridium aciditolerans</name>
    <dbReference type="NCBI Taxonomy" id="339861"/>
    <lineage>
        <taxon>Bacteria</taxon>
        <taxon>Bacillati</taxon>
        <taxon>Bacillota</taxon>
        <taxon>Clostridia</taxon>
        <taxon>Eubacteriales</taxon>
        <taxon>Clostridiaceae</taxon>
        <taxon>Clostridium</taxon>
    </lineage>
</organism>
<dbReference type="Pfam" id="PF07992">
    <property type="entry name" value="Pyr_redox_2"/>
    <property type="match status" value="1"/>
</dbReference>
<dbReference type="Proteomes" id="UP000622687">
    <property type="component" value="Unassembled WGS sequence"/>
</dbReference>
<dbReference type="Gene3D" id="3.50.50.60">
    <property type="entry name" value="FAD/NAD(P)-binding domain"/>
    <property type="match status" value="2"/>
</dbReference>
<feature type="domain" description="NADH-rubredoxin oxidoreductase C-terminal" evidence="6">
    <location>
        <begin position="314"/>
        <end position="381"/>
    </location>
</feature>
<feature type="domain" description="FAD/NAD(P)-binding" evidence="5">
    <location>
        <begin position="4"/>
        <end position="295"/>
    </location>
</feature>
<keyword evidence="2" id="KW-0285">Flavoprotein</keyword>
<dbReference type="InterPro" id="IPR023753">
    <property type="entry name" value="FAD/NAD-binding_dom"/>
</dbReference>
<keyword evidence="3" id="KW-0274">FAD</keyword>
<protein>
    <submittedName>
        <fullName evidence="7">NAD(P)/FAD-dependent oxidoreductase</fullName>
    </submittedName>
</protein>
<evidence type="ECO:0000256" key="4">
    <source>
        <dbReference type="SAM" id="Phobius"/>
    </source>
</evidence>
<sequence length="404" mass="44693">MNERIVIVGDGITAISAIKAIRENDKESEIKLYGEEKFYPYNRVRLTKGTLDLLDEGKILLQKKEWYEENKVTLYKDLKVTSINTEKREVELSNGTKEVYSKLLFANGAKNFTPDINGINKEGVLTLRTLEDARNIVDKAKKSNIVLVIGGGILGLELAWILKQMGNKVIISEIAPRLMPKQLDEKASLMLHNSITINGIDVMLNNNISEISVNDNGVEGIIIDEGKFINCDLIIYSVGIKPNVDILTETNIKVNKGIVVNEKMETSIPDIYAAGDVAEFDNKIYGLWNIAIAQGTTAGYNMLGKDIIYKPAAPVTTLSAFNISLFSMGDIYEGNADNIVINEDEGSYSKILISNNKITGAIVVGSIKNSPILKKAIEEKIDLGDINFSDVYVNDLIEIIKNKK</sequence>
<evidence type="ECO:0000256" key="1">
    <source>
        <dbReference type="ARBA" id="ARBA00001974"/>
    </source>
</evidence>
<name>A0A934M7P4_9CLOT</name>
<comment type="cofactor">
    <cofactor evidence="1">
        <name>FAD</name>
        <dbReference type="ChEBI" id="CHEBI:57692"/>
    </cofactor>
</comment>
<dbReference type="InterPro" id="IPR036188">
    <property type="entry name" value="FAD/NAD-bd_sf"/>
</dbReference>
<dbReference type="Pfam" id="PF18267">
    <property type="entry name" value="Rubredoxin_C"/>
    <property type="match status" value="1"/>
</dbReference>
<dbReference type="InterPro" id="IPR016156">
    <property type="entry name" value="FAD/NAD-linked_Rdtase_dimer_sf"/>
</dbReference>
<keyword evidence="4" id="KW-0472">Membrane</keyword>
<evidence type="ECO:0000313" key="8">
    <source>
        <dbReference type="Proteomes" id="UP000622687"/>
    </source>
</evidence>
<dbReference type="PANTHER" id="PTHR43429:SF3">
    <property type="entry name" value="NITRITE REDUCTASE [NAD(P)H]"/>
    <property type="match status" value="1"/>
</dbReference>
<dbReference type="SUPFAM" id="SSF51905">
    <property type="entry name" value="FAD/NAD(P)-binding domain"/>
    <property type="match status" value="2"/>
</dbReference>
<dbReference type="InterPro" id="IPR041575">
    <property type="entry name" value="Rubredoxin_C"/>
</dbReference>
<keyword evidence="4" id="KW-0812">Transmembrane</keyword>
<dbReference type="GO" id="GO:0016491">
    <property type="term" value="F:oxidoreductase activity"/>
    <property type="evidence" value="ECO:0007669"/>
    <property type="project" value="InterPro"/>
</dbReference>
<gene>
    <name evidence="7" type="ORF">I6U51_15845</name>
</gene>
<dbReference type="PANTHER" id="PTHR43429">
    <property type="entry name" value="PYRIDINE NUCLEOTIDE-DISULFIDE OXIDOREDUCTASE DOMAIN-CONTAINING"/>
    <property type="match status" value="1"/>
</dbReference>
<dbReference type="PRINTS" id="PR00411">
    <property type="entry name" value="PNDRDTASEI"/>
</dbReference>
<dbReference type="PRINTS" id="PR00368">
    <property type="entry name" value="FADPNR"/>
</dbReference>
<dbReference type="AlphaFoldDB" id="A0A934M7P4"/>
<evidence type="ECO:0000313" key="7">
    <source>
        <dbReference type="EMBL" id="MBI6874156.1"/>
    </source>
</evidence>
<evidence type="ECO:0000256" key="2">
    <source>
        <dbReference type="ARBA" id="ARBA00022630"/>
    </source>
</evidence>
<accession>A0A934M7P4</accession>
<proteinExistence type="predicted"/>
<keyword evidence="8" id="KW-1185">Reference proteome</keyword>
<dbReference type="RefSeq" id="WP_211143560.1">
    <property type="nucleotide sequence ID" value="NZ_JAEEGB010000018.1"/>
</dbReference>